<dbReference type="Proteomes" id="UP000006057">
    <property type="component" value="Chromosome"/>
</dbReference>
<feature type="region of interest" description="Disordered" evidence="1">
    <location>
        <begin position="61"/>
        <end position="94"/>
    </location>
</feature>
<dbReference type="InterPro" id="IPR013429">
    <property type="entry name" value="Regulatory_FmdB_Zinc_ribbon"/>
</dbReference>
<reference evidence="3 4" key="1">
    <citation type="submission" date="2012-06" db="EMBL/GenBank/DDBJ databases">
        <title>Complete sequence of chromosome of Mycobacterium chubuense NBB4.</title>
        <authorList>
            <consortium name="US DOE Joint Genome Institute"/>
            <person name="Lucas S."/>
            <person name="Han J."/>
            <person name="Lapidus A."/>
            <person name="Cheng J.-F."/>
            <person name="Goodwin L."/>
            <person name="Pitluck S."/>
            <person name="Peters L."/>
            <person name="Mikhailova N."/>
            <person name="Teshima H."/>
            <person name="Detter J.C."/>
            <person name="Han C."/>
            <person name="Tapia R."/>
            <person name="Land M."/>
            <person name="Hauser L."/>
            <person name="Kyrpides N."/>
            <person name="Ivanova N."/>
            <person name="Pagani I."/>
            <person name="Mattes T."/>
            <person name="Holmes A."/>
            <person name="Rutledge P."/>
            <person name="Paulsen I."/>
            <person name="Coleman N."/>
            <person name="Woyke T."/>
        </authorList>
    </citation>
    <scope>NUCLEOTIDE SEQUENCE [LARGE SCALE GENOMIC DNA]</scope>
    <source>
        <strain evidence="3 4">NBB4</strain>
    </source>
</reference>
<dbReference type="KEGG" id="mcb:Mycch_2298"/>
<protein>
    <submittedName>
        <fullName evidence="3">Zinc ribbon domain protein</fullName>
    </submittedName>
</protein>
<evidence type="ECO:0000256" key="1">
    <source>
        <dbReference type="SAM" id="MobiDB-lite"/>
    </source>
</evidence>
<sequence>MILYAFRCKSGCGITQQMHPMDTRPDEVACPTCRGPARRMIATPHLGRTAGAAMALHDATRATAERPAVVSSPTRAAPRRPVSTNPLHQTLPRP</sequence>
<name>I4BIG6_MYCCN</name>
<dbReference type="STRING" id="710421.Mycch_2298"/>
<evidence type="ECO:0000259" key="2">
    <source>
        <dbReference type="SMART" id="SM00834"/>
    </source>
</evidence>
<accession>I4BIG6</accession>
<dbReference type="PATRIC" id="fig|710421.3.peg.2295"/>
<proteinExistence type="predicted"/>
<evidence type="ECO:0000313" key="3">
    <source>
        <dbReference type="EMBL" id="AFM17073.1"/>
    </source>
</evidence>
<dbReference type="SMART" id="SM00834">
    <property type="entry name" value="CxxC_CXXC_SSSS"/>
    <property type="match status" value="1"/>
</dbReference>
<gene>
    <name evidence="3" type="ordered locus">Mycch_2298</name>
</gene>
<organism evidence="3 4">
    <name type="scientific">Mycolicibacterium chubuense (strain NBB4)</name>
    <name type="common">Mycobacterium chubuense</name>
    <dbReference type="NCBI Taxonomy" id="710421"/>
    <lineage>
        <taxon>Bacteria</taxon>
        <taxon>Bacillati</taxon>
        <taxon>Actinomycetota</taxon>
        <taxon>Actinomycetes</taxon>
        <taxon>Mycobacteriales</taxon>
        <taxon>Mycobacteriaceae</taxon>
        <taxon>Mycolicibacterium</taxon>
    </lineage>
</organism>
<dbReference type="eggNOG" id="COG2331">
    <property type="taxonomic scope" value="Bacteria"/>
</dbReference>
<keyword evidence="4" id="KW-1185">Reference proteome</keyword>
<evidence type="ECO:0000313" key="4">
    <source>
        <dbReference type="Proteomes" id="UP000006057"/>
    </source>
</evidence>
<dbReference type="EMBL" id="CP003053">
    <property type="protein sequence ID" value="AFM17073.1"/>
    <property type="molecule type" value="Genomic_DNA"/>
</dbReference>
<dbReference type="AlphaFoldDB" id="I4BIG6"/>
<dbReference type="HOGENOM" id="CLU_136025_2_1_11"/>
<feature type="domain" description="Putative regulatory protein FmdB zinc ribbon" evidence="2">
    <location>
        <begin position="1"/>
        <end position="42"/>
    </location>
</feature>